<feature type="domain" description="UFSP1/2/DUB catalytic" evidence="3">
    <location>
        <begin position="65"/>
        <end position="260"/>
    </location>
</feature>
<accession>A0A8H7BP95</accession>
<dbReference type="OrthoDB" id="288987at2759"/>
<dbReference type="Gene3D" id="3.90.70.130">
    <property type="match status" value="1"/>
</dbReference>
<keyword evidence="5" id="KW-1185">Reference proteome</keyword>
<comment type="caution">
    <text evidence="4">The sequence shown here is derived from an EMBL/GenBank/DDBJ whole genome shotgun (WGS) entry which is preliminary data.</text>
</comment>
<name>A0A8H7BP95_9FUNG</name>
<proteinExistence type="predicted"/>
<dbReference type="Pfam" id="PF07910">
    <property type="entry name" value="Peptidase_C78"/>
    <property type="match status" value="1"/>
</dbReference>
<dbReference type="InterPro" id="IPR012462">
    <property type="entry name" value="UFSP1/2_DUB_cat"/>
</dbReference>
<feature type="region of interest" description="Disordered" evidence="2">
    <location>
        <begin position="271"/>
        <end position="334"/>
    </location>
</feature>
<dbReference type="AlphaFoldDB" id="A0A8H7BP95"/>
<dbReference type="PANTHER" id="PTHR48153">
    <property type="entry name" value="UFM1-SPECIFIC PROTEASE 2"/>
    <property type="match status" value="1"/>
</dbReference>
<organism evidence="4 5">
    <name type="scientific">Apophysomyces ossiformis</name>
    <dbReference type="NCBI Taxonomy" id="679940"/>
    <lineage>
        <taxon>Eukaryota</taxon>
        <taxon>Fungi</taxon>
        <taxon>Fungi incertae sedis</taxon>
        <taxon>Mucoromycota</taxon>
        <taxon>Mucoromycotina</taxon>
        <taxon>Mucoromycetes</taxon>
        <taxon>Mucorales</taxon>
        <taxon>Mucorineae</taxon>
        <taxon>Mucoraceae</taxon>
        <taxon>Apophysomyces</taxon>
    </lineage>
</organism>
<evidence type="ECO:0000313" key="5">
    <source>
        <dbReference type="Proteomes" id="UP000605846"/>
    </source>
</evidence>
<evidence type="ECO:0000256" key="1">
    <source>
        <dbReference type="ARBA" id="ARBA00022801"/>
    </source>
</evidence>
<dbReference type="EMBL" id="JABAYA010000090">
    <property type="protein sequence ID" value="KAF7725771.1"/>
    <property type="molecule type" value="Genomic_DNA"/>
</dbReference>
<protein>
    <recommendedName>
        <fullName evidence="3">UFSP1/2/DUB catalytic domain-containing protein</fullName>
    </recommendedName>
</protein>
<sequence>MADLSDQGDRRPTKRYQSGYARDVINADDELWDTLGLLRSESRTEVIPRLEANFTNSKRKATIAAIYLCSPYTDHIATGPMDLGWGCGYRNCEMLMTFLERYRQAGAPALKQVPDIPGLQLLLEKAWEQGFDQLGRQQLGHRVYQTRKWIGTTEVYTMLVYLGIRCSIIDFHQRSGPNNSHDTLFDWIQYYFEGPKEEKEKPKPNQNALDMLMQSSRQKLVHITDRPPLYLQHSGHSRTVVGIELLKDGNRNLIMFDPGRRMLRSARSFHLPLRNGPEDDMDESNALSPATTGDEGDDDGYDSGTSTPSREDAKKSITAEHTSRVHESLARSHPTLSSSIFQPVRVDAKAIARNRQYQLLVLGEVTDERVNGGNIVWHEEKGYLLEHWEREAMKDVTSIRAL</sequence>
<reference evidence="4" key="1">
    <citation type="submission" date="2020-01" db="EMBL/GenBank/DDBJ databases">
        <title>Genome Sequencing of Three Apophysomyces-Like Fungal Strains Confirms a Novel Fungal Genus in the Mucoromycota with divergent Burkholderia-like Endosymbiotic Bacteria.</title>
        <authorList>
            <person name="Stajich J.E."/>
            <person name="Macias A.M."/>
            <person name="Carter-House D."/>
            <person name="Lovett B."/>
            <person name="Kasson L.R."/>
            <person name="Berry K."/>
            <person name="Grigoriev I."/>
            <person name="Chang Y."/>
            <person name="Spatafora J."/>
            <person name="Kasson M.T."/>
        </authorList>
    </citation>
    <scope>NUCLEOTIDE SEQUENCE</scope>
    <source>
        <strain evidence="4">NRRL A-21654</strain>
    </source>
</reference>
<dbReference type="Proteomes" id="UP000605846">
    <property type="component" value="Unassembled WGS sequence"/>
</dbReference>
<evidence type="ECO:0000256" key="2">
    <source>
        <dbReference type="SAM" id="MobiDB-lite"/>
    </source>
</evidence>
<keyword evidence="1" id="KW-0378">Hydrolase</keyword>
<evidence type="ECO:0000259" key="3">
    <source>
        <dbReference type="Pfam" id="PF07910"/>
    </source>
</evidence>
<dbReference type="PANTHER" id="PTHR48153:SF4">
    <property type="entry name" value="UBIQUITIN CARBOXYL-TERMINAL HYDROLASE MUG105"/>
    <property type="match status" value="1"/>
</dbReference>
<gene>
    <name evidence="4" type="ORF">EC973_009388</name>
</gene>
<dbReference type="GO" id="GO:0019783">
    <property type="term" value="F:ubiquitin-like protein peptidase activity"/>
    <property type="evidence" value="ECO:0007669"/>
    <property type="project" value="TreeGrafter"/>
</dbReference>
<feature type="compositionally biased region" description="Basic and acidic residues" evidence="2">
    <location>
        <begin position="309"/>
        <end position="330"/>
    </location>
</feature>
<evidence type="ECO:0000313" key="4">
    <source>
        <dbReference type="EMBL" id="KAF7725771.1"/>
    </source>
</evidence>